<gene>
    <name evidence="2" type="ORF">HW532_14170</name>
</gene>
<organism evidence="2 3">
    <name type="scientific">Kaustia mangrovi</name>
    <dbReference type="NCBI Taxonomy" id="2593653"/>
    <lineage>
        <taxon>Bacteria</taxon>
        <taxon>Pseudomonadati</taxon>
        <taxon>Pseudomonadota</taxon>
        <taxon>Alphaproteobacteria</taxon>
        <taxon>Hyphomicrobiales</taxon>
        <taxon>Parvibaculaceae</taxon>
        <taxon>Kaustia</taxon>
    </lineage>
</organism>
<dbReference type="GO" id="GO:0032259">
    <property type="term" value="P:methylation"/>
    <property type="evidence" value="ECO:0007669"/>
    <property type="project" value="UniProtKB-KW"/>
</dbReference>
<feature type="domain" description="Methyltransferase type 11" evidence="1">
    <location>
        <begin position="60"/>
        <end position="155"/>
    </location>
</feature>
<dbReference type="InterPro" id="IPR013216">
    <property type="entry name" value="Methyltransf_11"/>
</dbReference>
<evidence type="ECO:0000313" key="2">
    <source>
        <dbReference type="EMBL" id="QPC43732.1"/>
    </source>
</evidence>
<protein>
    <submittedName>
        <fullName evidence="2">Class I SAM-dependent methyltransferase</fullName>
    </submittedName>
</protein>
<dbReference type="Pfam" id="PF08241">
    <property type="entry name" value="Methyltransf_11"/>
    <property type="match status" value="1"/>
</dbReference>
<dbReference type="Gene3D" id="3.40.50.150">
    <property type="entry name" value="Vaccinia Virus protein VP39"/>
    <property type="match status" value="1"/>
</dbReference>
<reference evidence="2 3" key="1">
    <citation type="submission" date="2020-06" db="EMBL/GenBank/DDBJ databases">
        <title>Genome sequence of 2 isolates from Red Sea Mangroves.</title>
        <authorList>
            <person name="Sefrji F."/>
            <person name="Michoud G."/>
            <person name="Merlino G."/>
            <person name="Daffonchio D."/>
        </authorList>
    </citation>
    <scope>NUCLEOTIDE SEQUENCE [LARGE SCALE GENOMIC DNA]</scope>
    <source>
        <strain evidence="2 3">R1DC25</strain>
    </source>
</reference>
<keyword evidence="2" id="KW-0808">Transferase</keyword>
<dbReference type="RefSeq" id="WP_213161095.1">
    <property type="nucleotide sequence ID" value="NZ_CP058214.1"/>
</dbReference>
<dbReference type="AlphaFoldDB" id="A0A7S8C5I0"/>
<keyword evidence="3" id="KW-1185">Reference proteome</keyword>
<evidence type="ECO:0000313" key="3">
    <source>
        <dbReference type="Proteomes" id="UP000593594"/>
    </source>
</evidence>
<dbReference type="KEGG" id="kmn:HW532_14170"/>
<proteinExistence type="predicted"/>
<accession>A0A7S8C5I0</accession>
<dbReference type="CDD" id="cd02440">
    <property type="entry name" value="AdoMet_MTases"/>
    <property type="match status" value="1"/>
</dbReference>
<dbReference type="Proteomes" id="UP000593594">
    <property type="component" value="Chromosome"/>
</dbReference>
<dbReference type="InterPro" id="IPR029063">
    <property type="entry name" value="SAM-dependent_MTases_sf"/>
</dbReference>
<keyword evidence="2" id="KW-0489">Methyltransferase</keyword>
<sequence length="208" mass="23384">MPELSTPLHLDKLRKARERGLIDRHGLYGLQWGDPDERPDLRGVRDRFVWPFVHPDRVAVEIGPGGGRWTRYLLPCRMVYVVDYHQELLDLLAQSFRAPNLAFVKNGGTDFPGIPAGGVDFVFSYGTFVHFELDLIARYLDEIAGIVRPGGDVVIQYADKTKPVGEATPSFGDCDPERMAALCRDRGYTILEQDDALLNNSGIVRLTR</sequence>
<dbReference type="EMBL" id="CP058214">
    <property type="protein sequence ID" value="QPC43732.1"/>
    <property type="molecule type" value="Genomic_DNA"/>
</dbReference>
<dbReference type="GO" id="GO:0008757">
    <property type="term" value="F:S-adenosylmethionine-dependent methyltransferase activity"/>
    <property type="evidence" value="ECO:0007669"/>
    <property type="project" value="InterPro"/>
</dbReference>
<name>A0A7S8C5I0_9HYPH</name>
<dbReference type="SUPFAM" id="SSF53335">
    <property type="entry name" value="S-adenosyl-L-methionine-dependent methyltransferases"/>
    <property type="match status" value="1"/>
</dbReference>
<evidence type="ECO:0000259" key="1">
    <source>
        <dbReference type="Pfam" id="PF08241"/>
    </source>
</evidence>